<evidence type="ECO:0000256" key="4">
    <source>
        <dbReference type="ARBA" id="ARBA00023136"/>
    </source>
</evidence>
<evidence type="ECO:0000259" key="8">
    <source>
        <dbReference type="PROSITE" id="PS50156"/>
    </source>
</evidence>
<keyword evidence="5" id="KW-0325">Glycoprotein</keyword>
<name>T1G7B5_HELRO</name>
<dbReference type="PROSITE" id="PS50156">
    <property type="entry name" value="SSD"/>
    <property type="match status" value="1"/>
</dbReference>
<evidence type="ECO:0000313" key="9">
    <source>
        <dbReference type="EMBL" id="ESN93153.1"/>
    </source>
</evidence>
<comment type="similarity">
    <text evidence="6">Belongs to the dispatched family.</text>
</comment>
<feature type="transmembrane region" description="Helical" evidence="7">
    <location>
        <begin position="671"/>
        <end position="697"/>
    </location>
</feature>
<keyword evidence="11" id="KW-1185">Reference proteome</keyword>
<dbReference type="GO" id="GO:0016020">
    <property type="term" value="C:membrane"/>
    <property type="evidence" value="ECO:0000318"/>
    <property type="project" value="GO_Central"/>
</dbReference>
<protein>
    <recommendedName>
        <fullName evidence="8">SSD domain-containing protein</fullName>
    </recommendedName>
</protein>
<dbReference type="EMBL" id="KB097635">
    <property type="protein sequence ID" value="ESN93153.1"/>
    <property type="molecule type" value="Genomic_DNA"/>
</dbReference>
<dbReference type="AlphaFoldDB" id="T1G7B5"/>
<reference evidence="10" key="3">
    <citation type="submission" date="2015-06" db="UniProtKB">
        <authorList>
            <consortium name="EnsemblMetazoa"/>
        </authorList>
    </citation>
    <scope>IDENTIFICATION</scope>
</reference>
<organism evidence="10 11">
    <name type="scientific">Helobdella robusta</name>
    <name type="common">Californian leech</name>
    <dbReference type="NCBI Taxonomy" id="6412"/>
    <lineage>
        <taxon>Eukaryota</taxon>
        <taxon>Metazoa</taxon>
        <taxon>Spiralia</taxon>
        <taxon>Lophotrochozoa</taxon>
        <taxon>Annelida</taxon>
        <taxon>Clitellata</taxon>
        <taxon>Hirudinea</taxon>
        <taxon>Rhynchobdellida</taxon>
        <taxon>Glossiphoniidae</taxon>
        <taxon>Helobdella</taxon>
    </lineage>
</organism>
<dbReference type="KEGG" id="hro:HELRODRAFT_89290"/>
<dbReference type="Proteomes" id="UP000015101">
    <property type="component" value="Unassembled WGS sequence"/>
</dbReference>
<dbReference type="InterPro" id="IPR052081">
    <property type="entry name" value="Dispatched_Hh_regulator"/>
</dbReference>
<evidence type="ECO:0000256" key="7">
    <source>
        <dbReference type="SAM" id="Phobius"/>
    </source>
</evidence>
<dbReference type="GeneID" id="20216962"/>
<gene>
    <name evidence="10" type="primary">20216962</name>
    <name evidence="9" type="ORF">HELRODRAFT_89290</name>
</gene>
<feature type="transmembrane region" description="Helical" evidence="7">
    <location>
        <begin position="247"/>
        <end position="270"/>
    </location>
</feature>
<evidence type="ECO:0000313" key="11">
    <source>
        <dbReference type="Proteomes" id="UP000015101"/>
    </source>
</evidence>
<comment type="subcellular location">
    <subcellularLocation>
        <location evidence="1">Membrane</location>
        <topology evidence="1">Multi-pass membrane protein</topology>
    </subcellularLocation>
</comment>
<dbReference type="FunCoup" id="T1G7B5">
    <property type="interactions" value="128"/>
</dbReference>
<dbReference type="InterPro" id="IPR053958">
    <property type="entry name" value="HMGCR/SNAP/NPC1-like_SSD"/>
</dbReference>
<dbReference type="PANTHER" id="PTHR45951:SF3">
    <property type="entry name" value="PROTEIN DISPATCHED"/>
    <property type="match status" value="1"/>
</dbReference>
<dbReference type="CTD" id="20216962"/>
<evidence type="ECO:0000256" key="1">
    <source>
        <dbReference type="ARBA" id="ARBA00004141"/>
    </source>
</evidence>
<reference evidence="9 11" key="2">
    <citation type="journal article" date="2013" name="Nature">
        <title>Insights into bilaterian evolution from three spiralian genomes.</title>
        <authorList>
            <person name="Simakov O."/>
            <person name="Marletaz F."/>
            <person name="Cho S.J."/>
            <person name="Edsinger-Gonzales E."/>
            <person name="Havlak P."/>
            <person name="Hellsten U."/>
            <person name="Kuo D.H."/>
            <person name="Larsson T."/>
            <person name="Lv J."/>
            <person name="Arendt D."/>
            <person name="Savage R."/>
            <person name="Osoegawa K."/>
            <person name="de Jong P."/>
            <person name="Grimwood J."/>
            <person name="Chapman J.A."/>
            <person name="Shapiro H."/>
            <person name="Aerts A."/>
            <person name="Otillar R.P."/>
            <person name="Terry A.Y."/>
            <person name="Boore J.L."/>
            <person name="Grigoriev I.V."/>
            <person name="Lindberg D.R."/>
            <person name="Seaver E.C."/>
            <person name="Weisblat D.A."/>
            <person name="Putnam N.H."/>
            <person name="Rokhsar D.S."/>
        </authorList>
    </citation>
    <scope>NUCLEOTIDE SEQUENCE</scope>
</reference>
<dbReference type="EMBL" id="AMQM01007528">
    <property type="status" value="NOT_ANNOTATED_CDS"/>
    <property type="molecule type" value="Genomic_DNA"/>
</dbReference>
<feature type="transmembrane region" description="Helical" evidence="7">
    <location>
        <begin position="743"/>
        <end position="762"/>
    </location>
</feature>
<evidence type="ECO:0000313" key="10">
    <source>
        <dbReference type="EnsemblMetazoa" id="HelroP89290"/>
    </source>
</evidence>
<dbReference type="InParanoid" id="T1G7B5"/>
<accession>T1G7B5</accession>
<dbReference type="HOGENOM" id="CLU_004076_0_1_1"/>
<dbReference type="PANTHER" id="PTHR45951">
    <property type="entry name" value="PROTEIN DISPATCHED-RELATED"/>
    <property type="match status" value="1"/>
</dbReference>
<dbReference type="OMA" id="IDRTPCC"/>
<keyword evidence="4 7" id="KW-0472">Membrane</keyword>
<dbReference type="Pfam" id="PF12349">
    <property type="entry name" value="Sterol-sensing"/>
    <property type="match status" value="1"/>
</dbReference>
<dbReference type="RefSeq" id="XP_009028721.1">
    <property type="nucleotide sequence ID" value="XM_009030473.1"/>
</dbReference>
<dbReference type="GO" id="GO:0007224">
    <property type="term" value="P:smoothened signaling pathway"/>
    <property type="evidence" value="ECO:0000318"/>
    <property type="project" value="GO_Central"/>
</dbReference>
<keyword evidence="2 7" id="KW-0812">Transmembrane</keyword>
<reference evidence="11" key="1">
    <citation type="submission" date="2012-12" db="EMBL/GenBank/DDBJ databases">
        <authorList>
            <person name="Hellsten U."/>
            <person name="Grimwood J."/>
            <person name="Chapman J.A."/>
            <person name="Shapiro H."/>
            <person name="Aerts A."/>
            <person name="Otillar R.P."/>
            <person name="Terry A.Y."/>
            <person name="Boore J.L."/>
            <person name="Simakov O."/>
            <person name="Marletaz F."/>
            <person name="Cho S.-J."/>
            <person name="Edsinger-Gonzales E."/>
            <person name="Havlak P."/>
            <person name="Kuo D.-H."/>
            <person name="Larsson T."/>
            <person name="Lv J."/>
            <person name="Arendt D."/>
            <person name="Savage R."/>
            <person name="Osoegawa K."/>
            <person name="de Jong P."/>
            <person name="Lindberg D.R."/>
            <person name="Seaver E.C."/>
            <person name="Weisblat D.A."/>
            <person name="Putnam N.H."/>
            <person name="Grigoriev I.V."/>
            <person name="Rokhsar D.S."/>
        </authorList>
    </citation>
    <scope>NUCLEOTIDE SEQUENCE</scope>
</reference>
<feature type="transmembrane region" description="Helical" evidence="7">
    <location>
        <begin position="290"/>
        <end position="308"/>
    </location>
</feature>
<feature type="domain" description="SSD" evidence="8">
    <location>
        <begin position="214"/>
        <end position="345"/>
    </location>
</feature>
<feature type="transmembrane region" description="Helical" evidence="7">
    <location>
        <begin position="774"/>
        <end position="798"/>
    </location>
</feature>
<dbReference type="EnsemblMetazoa" id="HelroT89290">
    <property type="protein sequence ID" value="HelroP89290"/>
    <property type="gene ID" value="HelroG89290"/>
</dbReference>
<dbReference type="SUPFAM" id="SSF82866">
    <property type="entry name" value="Multidrug efflux transporter AcrB transmembrane domain"/>
    <property type="match status" value="2"/>
</dbReference>
<dbReference type="STRING" id="6412.T1G7B5"/>
<evidence type="ECO:0000256" key="3">
    <source>
        <dbReference type="ARBA" id="ARBA00022989"/>
    </source>
</evidence>
<feature type="transmembrane region" description="Helical" evidence="7">
    <location>
        <begin position="320"/>
        <end position="345"/>
    </location>
</feature>
<dbReference type="OrthoDB" id="193905at2759"/>
<proteinExistence type="inferred from homology"/>
<feature type="transmembrane region" description="Helical" evidence="7">
    <location>
        <begin position="704"/>
        <end position="723"/>
    </location>
</feature>
<dbReference type="InterPro" id="IPR000731">
    <property type="entry name" value="SSD"/>
</dbReference>
<dbReference type="Gene3D" id="1.20.1640.10">
    <property type="entry name" value="Multidrug efflux transporter AcrB transmembrane domain"/>
    <property type="match status" value="2"/>
</dbReference>
<sequence>SLMNLNNVKSMCLLEDTLKSSCRKFFEWHCDKQIINYNMSPFCCKSWSLGNYIAMINNKTDCLELIENDLLKVESLLKCCANKSPAYNKTYVEKCLNNYSDVNNTSLDMSLCTFYAHELDIVRKYIVDKNFGKSGFLLNALSFVPLSYGITSKKFFQCVMNVDLKKSNIEIVAMSYDFKHNIFDEQLLSDSLFILLSAVCVIILLFLYTRSIFITLSTVIMIFYSVVFSYFIYSYILSIQFFPFMNLLTFIILISTGVDNVFIIFHDWYVTFSNSNSLTTQSCLQINLKHSFKSIFLTSLTTSTAFLSGYMNNIIVLKCFALYSSIALLSYFLMASFMVPAIIILHCKISSISCLNITSFKHFFDRVDFHLGMYFNRFITSLVVKLRWLWISSFIFISLSSFFIIFIRPKLKITQSSSLKLFVDWHPSEIFDEIINSRFNFTVSDEATSLPIVFVWGVKLEKPLSRLNIDDEYNVTYDESFNLFTSAAQLFLVDFCKKIRKSSFYAREPGIKKHSCFIESFQKLMSRKCVNVYGADLHPCCSSTKFPYPEKIFKHCLFFLLPEMSTNYFFDQTGVRFDPSFSQVIALVIEFPSNQTIKSSYEDYKKFYHYMSNFTKLAMELDAPEELRGGWFTSILNFYDLQESIITVTPLSLIISVLVAALFALIVTGNIILTCFVVLNITCSLVITTAILVLIGWSLDIFESIAISLTVGLSVDFVLHYVNAYQHTNGADRHTRVNETIKVSGAITYAALSTFSVGLSLIPSKVLAYKQISSFLVVVIATSWLSSCLFNLSILYVAGPLKNFGQLPSSCLRKKCQSVEK</sequence>
<dbReference type="eggNOG" id="KOG3664">
    <property type="taxonomic scope" value="Eukaryota"/>
</dbReference>
<feature type="transmembrane region" description="Helical" evidence="7">
    <location>
        <begin position="645"/>
        <end position="665"/>
    </location>
</feature>
<evidence type="ECO:0000256" key="6">
    <source>
        <dbReference type="ARBA" id="ARBA00038046"/>
    </source>
</evidence>
<feature type="transmembrane region" description="Helical" evidence="7">
    <location>
        <begin position="388"/>
        <end position="407"/>
    </location>
</feature>
<feature type="transmembrane region" description="Helical" evidence="7">
    <location>
        <begin position="187"/>
        <end position="208"/>
    </location>
</feature>
<evidence type="ECO:0000256" key="2">
    <source>
        <dbReference type="ARBA" id="ARBA00022692"/>
    </source>
</evidence>
<evidence type="ECO:0000256" key="5">
    <source>
        <dbReference type="ARBA" id="ARBA00023180"/>
    </source>
</evidence>
<feature type="transmembrane region" description="Helical" evidence="7">
    <location>
        <begin position="214"/>
        <end position="235"/>
    </location>
</feature>
<keyword evidence="3 7" id="KW-1133">Transmembrane helix</keyword>